<name>A0A314YQX2_PRUYE</name>
<dbReference type="Proteomes" id="UP000250321">
    <property type="component" value="Unassembled WGS sequence"/>
</dbReference>
<accession>A0A314YQX2</accession>
<gene>
    <name evidence="1" type="ORF">Pyn_30201</name>
</gene>
<evidence type="ECO:0000313" key="2">
    <source>
        <dbReference type="Proteomes" id="UP000250321"/>
    </source>
</evidence>
<dbReference type="EMBL" id="PJQY01000889">
    <property type="protein sequence ID" value="PQQ07108.1"/>
    <property type="molecule type" value="Genomic_DNA"/>
</dbReference>
<sequence length="125" mass="13811">MWMMLAGLKRPPFIAAGSWPFPRNPNGFYPILTKLFPSFLLLSYSGKIFSAQSHKIRDFWELIALPAAATMEDFLFPAISISSFLLSSVTKSDGGKEWVCMLVQRVILLIAACVPTSPGPLDVFA</sequence>
<reference evidence="1 2" key="1">
    <citation type="submission" date="2018-02" db="EMBL/GenBank/DDBJ databases">
        <title>Draft genome of wild Prunus yedoensis var. nudiflora.</title>
        <authorList>
            <person name="Baek S."/>
            <person name="Kim J.-H."/>
            <person name="Choi K."/>
            <person name="Kim G.-B."/>
            <person name="Cho A."/>
            <person name="Jang H."/>
            <person name="Shin C.-H."/>
            <person name="Yu H.-J."/>
            <person name="Mun J.-H."/>
        </authorList>
    </citation>
    <scope>NUCLEOTIDE SEQUENCE [LARGE SCALE GENOMIC DNA]</scope>
    <source>
        <strain evidence="2">cv. Jeju island</strain>
        <tissue evidence="1">Leaf</tissue>
    </source>
</reference>
<keyword evidence="2" id="KW-1185">Reference proteome</keyword>
<comment type="caution">
    <text evidence="1">The sequence shown here is derived from an EMBL/GenBank/DDBJ whole genome shotgun (WGS) entry which is preliminary data.</text>
</comment>
<proteinExistence type="predicted"/>
<protein>
    <submittedName>
        <fullName evidence="1">Uncharacterized protein</fullName>
    </submittedName>
</protein>
<dbReference type="AlphaFoldDB" id="A0A314YQX2"/>
<evidence type="ECO:0000313" key="1">
    <source>
        <dbReference type="EMBL" id="PQQ07108.1"/>
    </source>
</evidence>
<organism evidence="1 2">
    <name type="scientific">Prunus yedoensis var. nudiflora</name>
    <dbReference type="NCBI Taxonomy" id="2094558"/>
    <lineage>
        <taxon>Eukaryota</taxon>
        <taxon>Viridiplantae</taxon>
        <taxon>Streptophyta</taxon>
        <taxon>Embryophyta</taxon>
        <taxon>Tracheophyta</taxon>
        <taxon>Spermatophyta</taxon>
        <taxon>Magnoliopsida</taxon>
        <taxon>eudicotyledons</taxon>
        <taxon>Gunneridae</taxon>
        <taxon>Pentapetalae</taxon>
        <taxon>rosids</taxon>
        <taxon>fabids</taxon>
        <taxon>Rosales</taxon>
        <taxon>Rosaceae</taxon>
        <taxon>Amygdaloideae</taxon>
        <taxon>Amygdaleae</taxon>
        <taxon>Prunus</taxon>
    </lineage>
</organism>